<dbReference type="RefSeq" id="WP_073382186.1">
    <property type="nucleotide sequence ID" value="NZ_FQZK01000019.1"/>
</dbReference>
<feature type="compositionally biased region" description="Low complexity" evidence="1">
    <location>
        <begin position="19"/>
        <end position="40"/>
    </location>
</feature>
<dbReference type="EMBL" id="FQZK01000019">
    <property type="protein sequence ID" value="SHK41748.1"/>
    <property type="molecule type" value="Genomic_DNA"/>
</dbReference>
<evidence type="ECO:0000256" key="1">
    <source>
        <dbReference type="SAM" id="MobiDB-lite"/>
    </source>
</evidence>
<protein>
    <submittedName>
        <fullName evidence="2">Tetratricopeptide repeat-containing protein</fullName>
    </submittedName>
</protein>
<gene>
    <name evidence="2" type="ORF">SAMN05421803_11996</name>
</gene>
<sequence length="409" mass="42040">MTTTSGPSARSGGPPDPAPRAVDPGDAPAGPAPSAGEAPGLCDQARDLAEHGHLDRAAELYRRAVAADPAPGVSARALLGLAVVEDGRGDTAAARDAARRALDTGDARYAPRAAHHLALSLERDGETGEAEHLWRRLLGLGGPGHAAVAHHGLARAAEERGDDAAAREHWEAALAPPEGRPDRLHAETVVDAARDLSGRLLGRGAPGAALSAADRGLSVAEDPELRLLRAAAHLEHAIADLGAVAEPPGEGEEPIAPRTAGAAVELLAGLLALRGDTDGAAGVWRGGLRGHGDATAEEVGARLRRGFAAEGAEEGAWWEPYLEEAVATASAPALAAELFAVLTRMHALAALPALEGEVRPQELRGALVRAVRTPDDLVWGPGLHADLRRRLAEATGDPGALPEDWPGRL</sequence>
<accession>A0A1M6SB32</accession>
<proteinExistence type="predicted"/>
<evidence type="ECO:0000313" key="2">
    <source>
        <dbReference type="EMBL" id="SHK41748.1"/>
    </source>
</evidence>
<reference evidence="2 3" key="1">
    <citation type="submission" date="2016-11" db="EMBL/GenBank/DDBJ databases">
        <authorList>
            <person name="Jaros S."/>
            <person name="Januszkiewicz K."/>
            <person name="Wedrychowicz H."/>
        </authorList>
    </citation>
    <scope>NUCLEOTIDE SEQUENCE [LARGE SCALE GENOMIC DNA]</scope>
    <source>
        <strain evidence="2 3">CGMCC 4.5723</strain>
    </source>
</reference>
<keyword evidence="3" id="KW-1185">Reference proteome</keyword>
<organism evidence="2 3">
    <name type="scientific">Nocardiopsis flavescens</name>
    <dbReference type="NCBI Taxonomy" id="758803"/>
    <lineage>
        <taxon>Bacteria</taxon>
        <taxon>Bacillati</taxon>
        <taxon>Actinomycetota</taxon>
        <taxon>Actinomycetes</taxon>
        <taxon>Streptosporangiales</taxon>
        <taxon>Nocardiopsidaceae</taxon>
        <taxon>Nocardiopsis</taxon>
    </lineage>
</organism>
<dbReference type="Gene3D" id="1.25.40.10">
    <property type="entry name" value="Tetratricopeptide repeat domain"/>
    <property type="match status" value="2"/>
</dbReference>
<dbReference type="InterPro" id="IPR011990">
    <property type="entry name" value="TPR-like_helical_dom_sf"/>
</dbReference>
<dbReference type="OrthoDB" id="3531090at2"/>
<evidence type="ECO:0000313" key="3">
    <source>
        <dbReference type="Proteomes" id="UP000184452"/>
    </source>
</evidence>
<feature type="region of interest" description="Disordered" evidence="1">
    <location>
        <begin position="1"/>
        <end position="41"/>
    </location>
</feature>
<dbReference type="Pfam" id="PF13432">
    <property type="entry name" value="TPR_16"/>
    <property type="match status" value="2"/>
</dbReference>
<dbReference type="AlphaFoldDB" id="A0A1M6SB32"/>
<dbReference type="Proteomes" id="UP000184452">
    <property type="component" value="Unassembled WGS sequence"/>
</dbReference>
<name>A0A1M6SB32_9ACTN</name>
<dbReference type="SUPFAM" id="SSF48452">
    <property type="entry name" value="TPR-like"/>
    <property type="match status" value="1"/>
</dbReference>
<dbReference type="STRING" id="758803.SAMN05421803_11996"/>